<feature type="compositionally biased region" description="Polar residues" evidence="1">
    <location>
        <begin position="1"/>
        <end position="19"/>
    </location>
</feature>
<dbReference type="EMBL" id="MIGB01000044">
    <property type="protein sequence ID" value="OSY35984.1"/>
    <property type="molecule type" value="Genomic_DNA"/>
</dbReference>
<dbReference type="RefSeq" id="WP_208115290.1">
    <property type="nucleotide sequence ID" value="NZ_AP018921.1"/>
</dbReference>
<name>A0A1Y2ML41_PSEAH</name>
<dbReference type="InterPro" id="IPR025669">
    <property type="entry name" value="AAA_dom"/>
</dbReference>
<evidence type="ECO:0000259" key="2">
    <source>
        <dbReference type="Pfam" id="PF13614"/>
    </source>
</evidence>
<dbReference type="PANTHER" id="PTHR13696:SF99">
    <property type="entry name" value="COBYRINIC ACID AC-DIAMIDE SYNTHASE"/>
    <property type="match status" value="1"/>
</dbReference>
<dbReference type="Gene3D" id="3.40.50.300">
    <property type="entry name" value="P-loop containing nucleotide triphosphate hydrolases"/>
    <property type="match status" value="1"/>
</dbReference>
<sequence length="329" mass="35373">MSTAERPQMSQLMADQQPSENEDLRRTVLVANRKGGVGKTSIVTTVASMIARPDRKVLVIDSDSQGNATKSDLGVSGDEGRSFMNALQYGDRMEVLPDVRPGLDLVAGGAHLASVGAIIASAGQSGADINGNLRRALASVCREGNYTLVLIDTGPGDVPLLDAFLQSVRYLLIPTKEDDAGLDGVEQLAARFMVARRNGALVRLLGVVLFDANPRATARNGEVLSDIDTMLGGSGTSAFQSMVRNDKAAAKDLRAAHMTITELVSASQEQQRTRLTKLRSNKRLRRDPAEEAELRLYSRDPSALATDYQALTREILERVAAAEQVGVER</sequence>
<dbReference type="AlphaFoldDB" id="A0A1Y2ML41"/>
<organism evidence="3 4">
    <name type="scientific">Pseudonocardia autotrophica</name>
    <name type="common">Amycolata autotrophica</name>
    <name type="synonym">Nocardia autotrophica</name>
    <dbReference type="NCBI Taxonomy" id="2074"/>
    <lineage>
        <taxon>Bacteria</taxon>
        <taxon>Bacillati</taxon>
        <taxon>Actinomycetota</taxon>
        <taxon>Actinomycetes</taxon>
        <taxon>Pseudonocardiales</taxon>
        <taxon>Pseudonocardiaceae</taxon>
        <taxon>Pseudonocardia</taxon>
    </lineage>
</organism>
<dbReference type="PANTHER" id="PTHR13696">
    <property type="entry name" value="P-LOOP CONTAINING NUCLEOSIDE TRIPHOSPHATE HYDROLASE"/>
    <property type="match status" value="1"/>
</dbReference>
<dbReference type="Pfam" id="PF13614">
    <property type="entry name" value="AAA_31"/>
    <property type="match status" value="1"/>
</dbReference>
<keyword evidence="4" id="KW-1185">Reference proteome</keyword>
<proteinExistence type="predicted"/>
<dbReference type="InterPro" id="IPR027417">
    <property type="entry name" value="P-loop_NTPase"/>
</dbReference>
<keyword evidence="3" id="KW-0378">Hydrolase</keyword>
<dbReference type="EC" id="3.6.-.-" evidence="3"/>
<feature type="region of interest" description="Disordered" evidence="1">
    <location>
        <begin position="1"/>
        <end position="22"/>
    </location>
</feature>
<feature type="domain" description="AAA" evidence="2">
    <location>
        <begin position="26"/>
        <end position="192"/>
    </location>
</feature>
<dbReference type="STRING" id="2074.BG845_05665"/>
<dbReference type="SUPFAM" id="SSF52540">
    <property type="entry name" value="P-loop containing nucleoside triphosphate hydrolases"/>
    <property type="match status" value="1"/>
</dbReference>
<accession>A0A1Y2ML41</accession>
<evidence type="ECO:0000256" key="1">
    <source>
        <dbReference type="SAM" id="MobiDB-lite"/>
    </source>
</evidence>
<dbReference type="Proteomes" id="UP000194360">
    <property type="component" value="Unassembled WGS sequence"/>
</dbReference>
<gene>
    <name evidence="3" type="primary">soj_3</name>
    <name evidence="3" type="ORF">BG845_05665</name>
</gene>
<dbReference type="GO" id="GO:0016787">
    <property type="term" value="F:hydrolase activity"/>
    <property type="evidence" value="ECO:0007669"/>
    <property type="project" value="UniProtKB-KW"/>
</dbReference>
<protein>
    <submittedName>
        <fullName evidence="3">Chromosome-partitioning ATPase Soj</fullName>
        <ecNumber evidence="3">3.6.-.-</ecNumber>
    </submittedName>
</protein>
<dbReference type="InterPro" id="IPR050678">
    <property type="entry name" value="DNA_Partitioning_ATPase"/>
</dbReference>
<reference evidence="3 4" key="1">
    <citation type="submission" date="2016-09" db="EMBL/GenBank/DDBJ databases">
        <title>Pseudonocardia autotrophica DSM535, a candidate organism with high potential of specific P450 cytochromes.</title>
        <authorList>
            <person name="Grumaz C."/>
            <person name="Vainshtein Y."/>
            <person name="Kirstahler P."/>
            <person name="Sohn K."/>
        </authorList>
    </citation>
    <scope>NUCLEOTIDE SEQUENCE [LARGE SCALE GENOMIC DNA]</scope>
    <source>
        <strain evidence="3 4">DSM 535</strain>
    </source>
</reference>
<dbReference type="CDD" id="cd02042">
    <property type="entry name" value="ParAB_family"/>
    <property type="match status" value="1"/>
</dbReference>
<evidence type="ECO:0000313" key="3">
    <source>
        <dbReference type="EMBL" id="OSY35984.1"/>
    </source>
</evidence>
<evidence type="ECO:0000313" key="4">
    <source>
        <dbReference type="Proteomes" id="UP000194360"/>
    </source>
</evidence>
<comment type="caution">
    <text evidence="3">The sequence shown here is derived from an EMBL/GenBank/DDBJ whole genome shotgun (WGS) entry which is preliminary data.</text>
</comment>